<evidence type="ECO:0000256" key="4">
    <source>
        <dbReference type="ARBA" id="ARBA00022729"/>
    </source>
</evidence>
<dbReference type="SUPFAM" id="SSF53850">
    <property type="entry name" value="Periplasmic binding protein-like II"/>
    <property type="match status" value="1"/>
</dbReference>
<dbReference type="PANTHER" id="PTHR30290">
    <property type="entry name" value="PERIPLASMIC BINDING COMPONENT OF ABC TRANSPORTER"/>
    <property type="match status" value="1"/>
</dbReference>
<gene>
    <name evidence="7" type="ORF">SAMN04515666_102240</name>
</gene>
<dbReference type="Gene3D" id="3.40.190.10">
    <property type="entry name" value="Periplasmic binding protein-like II"/>
    <property type="match status" value="1"/>
</dbReference>
<reference evidence="8" key="1">
    <citation type="submission" date="2016-10" db="EMBL/GenBank/DDBJ databases">
        <authorList>
            <person name="Varghese N."/>
            <person name="Submissions S."/>
        </authorList>
    </citation>
    <scope>NUCLEOTIDE SEQUENCE [LARGE SCALE GENOMIC DNA]</scope>
    <source>
        <strain evidence="8">LMG 26383,CCUG 61248,R- 45681</strain>
    </source>
</reference>
<dbReference type="GO" id="GO:0030288">
    <property type="term" value="C:outer membrane-bounded periplasmic space"/>
    <property type="evidence" value="ECO:0007669"/>
    <property type="project" value="TreeGrafter"/>
</dbReference>
<evidence type="ECO:0000256" key="2">
    <source>
        <dbReference type="ARBA" id="ARBA00005695"/>
    </source>
</evidence>
<dbReference type="InterPro" id="IPR000914">
    <property type="entry name" value="SBP_5_dom"/>
</dbReference>
<dbReference type="AlphaFoldDB" id="A0A1H7KLD5"/>
<evidence type="ECO:0000256" key="5">
    <source>
        <dbReference type="SAM" id="SignalP"/>
    </source>
</evidence>
<dbReference type="Proteomes" id="UP000199664">
    <property type="component" value="Unassembled WGS sequence"/>
</dbReference>
<evidence type="ECO:0000259" key="6">
    <source>
        <dbReference type="Pfam" id="PF00496"/>
    </source>
</evidence>
<feature type="chain" id="PRO_5011765996" evidence="5">
    <location>
        <begin position="37"/>
        <end position="543"/>
    </location>
</feature>
<proteinExistence type="inferred from homology"/>
<name>A0A1H7KLD5_9HYPH</name>
<organism evidence="7 8">
    <name type="scientific">Bosea lupini</name>
    <dbReference type="NCBI Taxonomy" id="1036779"/>
    <lineage>
        <taxon>Bacteria</taxon>
        <taxon>Pseudomonadati</taxon>
        <taxon>Pseudomonadota</taxon>
        <taxon>Alphaproteobacteria</taxon>
        <taxon>Hyphomicrobiales</taxon>
        <taxon>Boseaceae</taxon>
        <taxon>Bosea</taxon>
    </lineage>
</organism>
<evidence type="ECO:0000313" key="8">
    <source>
        <dbReference type="Proteomes" id="UP000199664"/>
    </source>
</evidence>
<evidence type="ECO:0000256" key="3">
    <source>
        <dbReference type="ARBA" id="ARBA00022448"/>
    </source>
</evidence>
<accession>A0A1H7KLD5</accession>
<sequence>MCEIHRQSGFRRAIRPLALASGLFLALAGFAGAAMAQVVFHRGNDGDPETLDSHKTSTVSEAHLLRDLSEGLVIHHINGEVVPGVAESWTMAPDGKSYSFKLRANAKWSNGDPVTANDFVFSFRRMVNPETGAKYANILYPILNAEKINKASEGAKLEDLGVKAVDERTLEISLERPTPYFLELLTHQTGLPVHVPSVQKFGKDFVKSENWVSNGAYTLKEFVPNSHIRLEKNKAFHDAANVKIDTVIYYPTPDFSAAARRFQAGELQMTSDIPADQVQQLREKLGKEQVRISPYLGTYFLIINTAKKPFDDIRVRRALSLVIDREFIAEEIWGGTMLPAYGVIPPNIGNYGERAEADFKGASPLDREDEAKKLLAAAGFGPGVPLKVQLRYNTTDNNRRTVIAIAEQWKAIGVETSFINTDGKTHFALLRDGGDFDIARYGWIGDYSDPQNFLFLFQSDNTGFNSGKYNNPTFDALMKQGAEEVDIAKRAAILREADAILAADVPWIPVLYYSSKNLVSPKVQGFQQNLRGALPTRFMSLKP</sequence>
<dbReference type="PANTHER" id="PTHR30290:SF10">
    <property type="entry name" value="PERIPLASMIC OLIGOPEPTIDE-BINDING PROTEIN-RELATED"/>
    <property type="match status" value="1"/>
</dbReference>
<feature type="domain" description="Solute-binding protein family 5" evidence="6">
    <location>
        <begin position="80"/>
        <end position="462"/>
    </location>
</feature>
<keyword evidence="4 5" id="KW-0732">Signal</keyword>
<dbReference type="OrthoDB" id="9803988at2"/>
<protein>
    <submittedName>
        <fullName evidence="7">Oligopeptide transport system substrate-binding protein</fullName>
    </submittedName>
</protein>
<dbReference type="InterPro" id="IPR039424">
    <property type="entry name" value="SBP_5"/>
</dbReference>
<dbReference type="Gene3D" id="3.10.105.10">
    <property type="entry name" value="Dipeptide-binding Protein, Domain 3"/>
    <property type="match status" value="1"/>
</dbReference>
<dbReference type="STRING" id="1036779.SAMN04515666_102240"/>
<dbReference type="CDD" id="cd08504">
    <property type="entry name" value="PBP2_OppA"/>
    <property type="match status" value="1"/>
</dbReference>
<dbReference type="Pfam" id="PF00496">
    <property type="entry name" value="SBP_bac_5"/>
    <property type="match status" value="1"/>
</dbReference>
<evidence type="ECO:0000256" key="1">
    <source>
        <dbReference type="ARBA" id="ARBA00004418"/>
    </source>
</evidence>
<keyword evidence="8" id="KW-1185">Reference proteome</keyword>
<dbReference type="GO" id="GO:0043190">
    <property type="term" value="C:ATP-binding cassette (ABC) transporter complex"/>
    <property type="evidence" value="ECO:0007669"/>
    <property type="project" value="InterPro"/>
</dbReference>
<dbReference type="RefSeq" id="WP_091831107.1">
    <property type="nucleotide sequence ID" value="NZ_FOAN01000002.1"/>
</dbReference>
<dbReference type="PIRSF" id="PIRSF002741">
    <property type="entry name" value="MppA"/>
    <property type="match status" value="1"/>
</dbReference>
<dbReference type="FunFam" id="3.90.76.10:FF:000001">
    <property type="entry name" value="Oligopeptide ABC transporter substrate-binding protein"/>
    <property type="match status" value="1"/>
</dbReference>
<dbReference type="Gene3D" id="3.90.76.10">
    <property type="entry name" value="Dipeptide-binding Protein, Domain 1"/>
    <property type="match status" value="1"/>
</dbReference>
<comment type="similarity">
    <text evidence="2">Belongs to the bacterial solute-binding protein 5 family.</text>
</comment>
<feature type="signal peptide" evidence="5">
    <location>
        <begin position="1"/>
        <end position="36"/>
    </location>
</feature>
<evidence type="ECO:0000313" key="7">
    <source>
        <dbReference type="EMBL" id="SEK87354.1"/>
    </source>
</evidence>
<dbReference type="EMBL" id="FOAN01000002">
    <property type="protein sequence ID" value="SEK87354.1"/>
    <property type="molecule type" value="Genomic_DNA"/>
</dbReference>
<comment type="subcellular location">
    <subcellularLocation>
        <location evidence="1">Periplasm</location>
    </subcellularLocation>
</comment>
<dbReference type="GO" id="GO:0015833">
    <property type="term" value="P:peptide transport"/>
    <property type="evidence" value="ECO:0007669"/>
    <property type="project" value="TreeGrafter"/>
</dbReference>
<dbReference type="GO" id="GO:1904680">
    <property type="term" value="F:peptide transmembrane transporter activity"/>
    <property type="evidence" value="ECO:0007669"/>
    <property type="project" value="TreeGrafter"/>
</dbReference>
<dbReference type="InterPro" id="IPR030678">
    <property type="entry name" value="Peptide/Ni-bd"/>
</dbReference>
<keyword evidence="3" id="KW-0813">Transport</keyword>